<comment type="caution">
    <text evidence="1">The sequence shown here is derived from an EMBL/GenBank/DDBJ whole genome shotgun (WGS) entry which is preliminary data.</text>
</comment>
<evidence type="ECO:0000313" key="2">
    <source>
        <dbReference type="Proteomes" id="UP001524383"/>
    </source>
</evidence>
<organism evidence="1 2">
    <name type="scientific">Methanocalculus taiwanensis</name>
    <dbReference type="NCBI Taxonomy" id="106207"/>
    <lineage>
        <taxon>Archaea</taxon>
        <taxon>Methanobacteriati</taxon>
        <taxon>Methanobacteriota</taxon>
        <taxon>Stenosarchaea group</taxon>
        <taxon>Methanomicrobia</taxon>
        <taxon>Methanomicrobiales</taxon>
        <taxon>Methanocalculaceae</taxon>
        <taxon>Methanocalculus</taxon>
    </lineage>
</organism>
<accession>A0ABD4TKS6</accession>
<proteinExistence type="predicted"/>
<reference evidence="1 2" key="1">
    <citation type="submission" date="2019-08" db="EMBL/GenBank/DDBJ databases">
        <authorList>
            <person name="Chen S.-C."/>
            <person name="Lai M.-C."/>
            <person name="You Y.-T."/>
        </authorList>
    </citation>
    <scope>NUCLEOTIDE SEQUENCE [LARGE SCALE GENOMIC DNA]</scope>
    <source>
        <strain evidence="1 2">P2F9704a</strain>
    </source>
</reference>
<evidence type="ECO:0000313" key="1">
    <source>
        <dbReference type="EMBL" id="MCQ1539051.1"/>
    </source>
</evidence>
<keyword evidence="2" id="KW-1185">Reference proteome</keyword>
<protein>
    <recommendedName>
        <fullName evidence="3">ATP synthase archaeal subunit H</fullName>
    </recommendedName>
</protein>
<name>A0ABD4TKS6_9EURY</name>
<gene>
    <name evidence="1" type="ORF">FTO68_08675</name>
</gene>
<dbReference type="Proteomes" id="UP001524383">
    <property type="component" value="Unassembled WGS sequence"/>
</dbReference>
<dbReference type="AlphaFoldDB" id="A0ABD4TKS6"/>
<dbReference type="RefSeq" id="WP_255333014.1">
    <property type="nucleotide sequence ID" value="NZ_VOTZ01000018.1"/>
</dbReference>
<dbReference type="Gene3D" id="1.20.5.2950">
    <property type="match status" value="1"/>
</dbReference>
<dbReference type="Pfam" id="PF16999">
    <property type="entry name" value="V-ATPase_G_2"/>
    <property type="match status" value="1"/>
</dbReference>
<evidence type="ECO:0008006" key="3">
    <source>
        <dbReference type="Google" id="ProtNLM"/>
    </source>
</evidence>
<sequence>MVSEQSLLQAIRKKELEMNVQIEQARSDAAVLIEDAKKEAEAIIGRSIDEGEEEGRNYFEKEIEVINKDIADIRNWRREEEITIRTKWEKNVPKAVDTIIEHVGAGS</sequence>
<dbReference type="EMBL" id="VOTZ01000018">
    <property type="protein sequence ID" value="MCQ1539051.1"/>
    <property type="molecule type" value="Genomic_DNA"/>
</dbReference>